<dbReference type="EMBL" id="JAGFNK010000028">
    <property type="protein sequence ID" value="KAI9511041.1"/>
    <property type="molecule type" value="Genomic_DNA"/>
</dbReference>
<protein>
    <submittedName>
        <fullName evidence="1">Uncharacterized protein</fullName>
    </submittedName>
</protein>
<keyword evidence="2" id="KW-1185">Reference proteome</keyword>
<organism evidence="1 2">
    <name type="scientific">Russula earlei</name>
    <dbReference type="NCBI Taxonomy" id="71964"/>
    <lineage>
        <taxon>Eukaryota</taxon>
        <taxon>Fungi</taxon>
        <taxon>Dikarya</taxon>
        <taxon>Basidiomycota</taxon>
        <taxon>Agaricomycotina</taxon>
        <taxon>Agaricomycetes</taxon>
        <taxon>Russulales</taxon>
        <taxon>Russulaceae</taxon>
        <taxon>Russula</taxon>
    </lineage>
</organism>
<proteinExistence type="predicted"/>
<sequence length="190" mass="21665">MHGAVAVKIARPGEREMLEDEGKIYNAFPRKLQEGCSQTPIPPVVPKFYGYYVPSLAEFDGKAYDELNDEEKDHVRCMINRISPILLLEQCGEQFSGTVGGADREKIAALLSHLHDANFVQGSMYKRNIVMQPGPLTLPQTQRSLREPSFRIIDFGRGKCCNPKVNYVNKEDWVDEAEHERNKVVEWTLR</sequence>
<gene>
    <name evidence="1" type="ORF">F5148DRAFT_436827</name>
</gene>
<reference evidence="1" key="1">
    <citation type="submission" date="2021-03" db="EMBL/GenBank/DDBJ databases">
        <title>Evolutionary priming and transition to the ectomycorrhizal habit in an iconic lineage of mushroom-forming fungi: is preadaptation a requirement?</title>
        <authorList>
            <consortium name="DOE Joint Genome Institute"/>
            <person name="Looney B.P."/>
            <person name="Miyauchi S."/>
            <person name="Morin E."/>
            <person name="Drula E."/>
            <person name="Courty P.E."/>
            <person name="Chicoki N."/>
            <person name="Fauchery L."/>
            <person name="Kohler A."/>
            <person name="Kuo A."/>
            <person name="LaButti K."/>
            <person name="Pangilinan J."/>
            <person name="Lipzen A."/>
            <person name="Riley R."/>
            <person name="Andreopoulos W."/>
            <person name="He G."/>
            <person name="Johnson J."/>
            <person name="Barry K.W."/>
            <person name="Grigoriev I.V."/>
            <person name="Nagy L."/>
            <person name="Hibbett D."/>
            <person name="Henrissat B."/>
            <person name="Matheny P.B."/>
            <person name="Labbe J."/>
            <person name="Martin A.F."/>
        </authorList>
    </citation>
    <scope>NUCLEOTIDE SEQUENCE</scope>
    <source>
        <strain evidence="1">BPL698</strain>
    </source>
</reference>
<dbReference type="Proteomes" id="UP001207468">
    <property type="component" value="Unassembled WGS sequence"/>
</dbReference>
<accession>A0ACC0UHM8</accession>
<evidence type="ECO:0000313" key="2">
    <source>
        <dbReference type="Proteomes" id="UP001207468"/>
    </source>
</evidence>
<evidence type="ECO:0000313" key="1">
    <source>
        <dbReference type="EMBL" id="KAI9511041.1"/>
    </source>
</evidence>
<name>A0ACC0UHM8_9AGAM</name>
<comment type="caution">
    <text evidence="1">The sequence shown here is derived from an EMBL/GenBank/DDBJ whole genome shotgun (WGS) entry which is preliminary data.</text>
</comment>